<evidence type="ECO:0000313" key="2">
    <source>
        <dbReference type="Proteomes" id="UP000499080"/>
    </source>
</evidence>
<comment type="caution">
    <text evidence="1">The sequence shown here is derived from an EMBL/GenBank/DDBJ whole genome shotgun (WGS) entry which is preliminary data.</text>
</comment>
<reference evidence="1 2" key="1">
    <citation type="journal article" date="2019" name="Sci. Rep.">
        <title>Orb-weaving spider Araneus ventricosus genome elucidates the spidroin gene catalogue.</title>
        <authorList>
            <person name="Kono N."/>
            <person name="Nakamura H."/>
            <person name="Ohtoshi R."/>
            <person name="Moran D.A.P."/>
            <person name="Shinohara A."/>
            <person name="Yoshida Y."/>
            <person name="Fujiwara M."/>
            <person name="Mori M."/>
            <person name="Tomita M."/>
            <person name="Arakawa K."/>
        </authorList>
    </citation>
    <scope>NUCLEOTIDE SEQUENCE [LARGE SCALE GENOMIC DNA]</scope>
</reference>
<accession>A0A4Y2GP67</accession>
<gene>
    <name evidence="1" type="ORF">AVEN_13058_1</name>
</gene>
<evidence type="ECO:0000313" key="1">
    <source>
        <dbReference type="EMBL" id="GBM54711.1"/>
    </source>
</evidence>
<dbReference type="EMBL" id="BGPR01001470">
    <property type="protein sequence ID" value="GBM54711.1"/>
    <property type="molecule type" value="Genomic_DNA"/>
</dbReference>
<proteinExistence type="predicted"/>
<dbReference type="Proteomes" id="UP000499080">
    <property type="component" value="Unassembled WGS sequence"/>
</dbReference>
<dbReference type="AlphaFoldDB" id="A0A4Y2GP67"/>
<organism evidence="1 2">
    <name type="scientific">Araneus ventricosus</name>
    <name type="common">Orbweaver spider</name>
    <name type="synonym">Epeira ventricosa</name>
    <dbReference type="NCBI Taxonomy" id="182803"/>
    <lineage>
        <taxon>Eukaryota</taxon>
        <taxon>Metazoa</taxon>
        <taxon>Ecdysozoa</taxon>
        <taxon>Arthropoda</taxon>
        <taxon>Chelicerata</taxon>
        <taxon>Arachnida</taxon>
        <taxon>Araneae</taxon>
        <taxon>Araneomorphae</taxon>
        <taxon>Entelegynae</taxon>
        <taxon>Araneoidea</taxon>
        <taxon>Araneidae</taxon>
        <taxon>Araneus</taxon>
    </lineage>
</organism>
<sequence>MDNRRFEKRFHLRSVGCTDLEYVKFVSVSSTVVKIWSGGVPVQVSPSDHCLNLRGSPLISPRVASKLKFNPTNQILNSTLQTLGGLKDSN</sequence>
<name>A0A4Y2GP67_ARAVE</name>
<keyword evidence="2" id="KW-1185">Reference proteome</keyword>
<protein>
    <submittedName>
        <fullName evidence="1">Uncharacterized protein</fullName>
    </submittedName>
</protein>